<dbReference type="PANTHER" id="PTHR31618:SF8">
    <property type="entry name" value="MECHANOSENSITIVE ION CHANNEL PROTEIN"/>
    <property type="match status" value="1"/>
</dbReference>
<keyword evidence="7 9" id="KW-0472">Membrane</keyword>
<dbReference type="InterPro" id="IPR006685">
    <property type="entry name" value="MscS_channel_2nd"/>
</dbReference>
<keyword evidence="8" id="KW-0407">Ion channel</keyword>
<sequence length="804" mass="92391">MKQLLKSLKQQQEEQEEEEQKQALLYHHNNSHLDDPLDSSGDRREVVVKIDSGNNCVERTENASKPITESSSGKLSGSSKKSKVSFEQVLNDAVRQRSKDLLDQEISPGSGGGGELFRNNSSRYFTRRNSWRLLVDKTKSRLIDPPDDDGDSGGLFRRSGHENEEDDIEDVPEEYRNLKFNAFTILQCVSLAFIIAALICSLSIPVIKKQTLWDLPLWKWELLAFSLICGRLVSGWGIRVVVILTERHFLLRKRVLYFVYGLRKAVQNCLWLGLVLLVWHCIFDYKVEKETESKVLPYVSKILVCFLVGTLIWLLKTFLVKVLASSFHVNTFFERIQEALFNQYVIETLSGPPFFDRYNTREQEGPIPEAQDKKFQNNRTNMPGDLKETLLQGSRKLQKCPTVGKKPRLSKTMSKKQHQEIPIDHLHRLNQKNISAWNMKRMISIVRHGSLLTLDEHVLNSDMEDESMMEIRSECQAKEAAKKIFHKVAKPGFQNISLDDLMCFMGKEEAMKTMHLFGALCQNEGIGKLALNSWLVNAFRERRALSLSLNDTKTSVDELHTMLNILVSIIITIVWLVILGIQITHFLVFISSQLLLAVFVFGNTCKTVFEAIIFLFIMHPFDVGDRCEVDGIQLIVEEMNILNTVFLRCTDNQKITYPNSLLSTKPIGNFYRSPDMVETIEFCVHISTPMEKIAAMKERITGYIESNKDHWHQHPVVVVSNVEDMNKVNMMVCATHRLNFHKCRERFVRRAQLIEEMIKVFKELDLQYRMLPFDVNVRNMPALVSSNRLPSNWTAGANIETSPS</sequence>
<dbReference type="InterPro" id="IPR023408">
    <property type="entry name" value="MscS_beta-dom_sf"/>
</dbReference>
<evidence type="ECO:0000256" key="6">
    <source>
        <dbReference type="ARBA" id="ARBA00023065"/>
    </source>
</evidence>
<feature type="compositionally biased region" description="Polar residues" evidence="10">
    <location>
        <begin position="57"/>
        <end position="69"/>
    </location>
</feature>
<keyword evidence="4 11" id="KW-0812">Transmembrane</keyword>
<evidence type="ECO:0000313" key="13">
    <source>
        <dbReference type="EMBL" id="TXG51979.1"/>
    </source>
</evidence>
<keyword evidence="6" id="KW-0406">Ion transport</keyword>
<dbReference type="EMBL" id="VAHF01000010">
    <property type="protein sequence ID" value="TXG51979.1"/>
    <property type="molecule type" value="Genomic_DNA"/>
</dbReference>
<evidence type="ECO:0000256" key="11">
    <source>
        <dbReference type="SAM" id="Phobius"/>
    </source>
</evidence>
<feature type="region of interest" description="Disordered" evidence="10">
    <location>
        <begin position="57"/>
        <end position="82"/>
    </location>
</feature>
<evidence type="ECO:0000256" key="1">
    <source>
        <dbReference type="ARBA" id="ARBA00004141"/>
    </source>
</evidence>
<gene>
    <name evidence="13" type="ORF">EZV62_021148</name>
</gene>
<comment type="subcellular location">
    <subcellularLocation>
        <location evidence="1">Membrane</location>
        <topology evidence="1">Multi-pass membrane protein</topology>
    </subcellularLocation>
</comment>
<evidence type="ECO:0000313" key="14">
    <source>
        <dbReference type="Proteomes" id="UP000323000"/>
    </source>
</evidence>
<feature type="compositionally biased region" description="Basic and acidic residues" evidence="10">
    <location>
        <begin position="31"/>
        <end position="45"/>
    </location>
</feature>
<organism evidence="13 14">
    <name type="scientific">Acer yangbiense</name>
    <dbReference type="NCBI Taxonomy" id="1000413"/>
    <lineage>
        <taxon>Eukaryota</taxon>
        <taxon>Viridiplantae</taxon>
        <taxon>Streptophyta</taxon>
        <taxon>Embryophyta</taxon>
        <taxon>Tracheophyta</taxon>
        <taxon>Spermatophyta</taxon>
        <taxon>Magnoliopsida</taxon>
        <taxon>eudicotyledons</taxon>
        <taxon>Gunneridae</taxon>
        <taxon>Pentapetalae</taxon>
        <taxon>rosids</taxon>
        <taxon>malvids</taxon>
        <taxon>Sapindales</taxon>
        <taxon>Sapindaceae</taxon>
        <taxon>Hippocastanoideae</taxon>
        <taxon>Acereae</taxon>
        <taxon>Acer</taxon>
    </lineage>
</organism>
<feature type="compositionally biased region" description="Low complexity" evidence="10">
    <location>
        <begin position="70"/>
        <end position="79"/>
    </location>
</feature>
<dbReference type="FunFam" id="2.30.30.60:FF:000003">
    <property type="entry name" value="Predicted mechanosensitive ion channel"/>
    <property type="match status" value="1"/>
</dbReference>
<dbReference type="GO" id="GO:0005886">
    <property type="term" value="C:plasma membrane"/>
    <property type="evidence" value="ECO:0007669"/>
    <property type="project" value="UniProtKB-UniRule"/>
</dbReference>
<dbReference type="PANTHER" id="PTHR31618">
    <property type="entry name" value="MECHANOSENSITIVE ION CHANNEL PROTEIN 5"/>
    <property type="match status" value="1"/>
</dbReference>
<feature type="transmembrane region" description="Helical" evidence="11">
    <location>
        <begin position="594"/>
        <end position="617"/>
    </location>
</feature>
<feature type="transmembrane region" description="Helical" evidence="11">
    <location>
        <begin position="563"/>
        <end position="588"/>
    </location>
</feature>
<reference evidence="14" key="1">
    <citation type="journal article" date="2019" name="Gigascience">
        <title>De novo genome assembly of the endangered Acer yangbiense, a plant species with extremely small populations endemic to Yunnan Province, China.</title>
        <authorList>
            <person name="Yang J."/>
            <person name="Wariss H.M."/>
            <person name="Tao L."/>
            <person name="Zhang R."/>
            <person name="Yun Q."/>
            <person name="Hollingsworth P."/>
            <person name="Dao Z."/>
            <person name="Luo G."/>
            <person name="Guo H."/>
            <person name="Ma Y."/>
            <person name="Sun W."/>
        </authorList>
    </citation>
    <scope>NUCLEOTIDE SEQUENCE [LARGE SCALE GENOMIC DNA]</scope>
    <source>
        <strain evidence="14">cv. Malutang</strain>
    </source>
</reference>
<dbReference type="GO" id="GO:0008381">
    <property type="term" value="F:mechanosensitive monoatomic ion channel activity"/>
    <property type="evidence" value="ECO:0007669"/>
    <property type="project" value="TreeGrafter"/>
</dbReference>
<evidence type="ECO:0000256" key="3">
    <source>
        <dbReference type="ARBA" id="ARBA00022448"/>
    </source>
</evidence>
<dbReference type="SUPFAM" id="SSF50182">
    <property type="entry name" value="Sm-like ribonucleoproteins"/>
    <property type="match status" value="1"/>
</dbReference>
<feature type="transmembrane region" description="Helical" evidence="11">
    <location>
        <begin position="182"/>
        <end position="204"/>
    </location>
</feature>
<comment type="caution">
    <text evidence="13">The sequence shown here is derived from an EMBL/GenBank/DDBJ whole genome shotgun (WGS) entry which is preliminary data.</text>
</comment>
<accession>A0A5C7H5H0</accession>
<feature type="region of interest" description="Disordered" evidence="10">
    <location>
        <begin position="142"/>
        <end position="168"/>
    </location>
</feature>
<evidence type="ECO:0000256" key="10">
    <source>
        <dbReference type="SAM" id="MobiDB-lite"/>
    </source>
</evidence>
<evidence type="ECO:0000256" key="5">
    <source>
        <dbReference type="ARBA" id="ARBA00022989"/>
    </source>
</evidence>
<comment type="similarity">
    <text evidence="2 9">Belongs to the MscS (TC 1.A.23) family.</text>
</comment>
<evidence type="ECO:0000256" key="9">
    <source>
        <dbReference type="PIRNR" id="PIRNR017209"/>
    </source>
</evidence>
<dbReference type="Proteomes" id="UP000323000">
    <property type="component" value="Chromosome 10"/>
</dbReference>
<dbReference type="GO" id="GO:0006820">
    <property type="term" value="P:monoatomic anion transport"/>
    <property type="evidence" value="ECO:0007669"/>
    <property type="project" value="TreeGrafter"/>
</dbReference>
<dbReference type="AlphaFoldDB" id="A0A5C7H5H0"/>
<feature type="transmembrane region" description="Helical" evidence="11">
    <location>
        <begin position="224"/>
        <end position="244"/>
    </location>
</feature>
<keyword evidence="14" id="KW-1185">Reference proteome</keyword>
<evidence type="ECO:0000256" key="4">
    <source>
        <dbReference type="ARBA" id="ARBA00022692"/>
    </source>
</evidence>
<feature type="compositionally biased region" description="Low complexity" evidence="10">
    <location>
        <begin position="1"/>
        <end position="10"/>
    </location>
</feature>
<evidence type="ECO:0000256" key="2">
    <source>
        <dbReference type="ARBA" id="ARBA00008017"/>
    </source>
</evidence>
<dbReference type="GO" id="GO:0050982">
    <property type="term" value="P:detection of mechanical stimulus"/>
    <property type="evidence" value="ECO:0007669"/>
    <property type="project" value="UniProtKB-ARBA"/>
</dbReference>
<evidence type="ECO:0000256" key="7">
    <source>
        <dbReference type="ARBA" id="ARBA00023136"/>
    </source>
</evidence>
<dbReference type="Gene3D" id="2.30.30.60">
    <property type="match status" value="1"/>
</dbReference>
<protein>
    <recommendedName>
        <fullName evidence="9">Mechanosensitive ion channel protein</fullName>
    </recommendedName>
</protein>
<dbReference type="PIRSF" id="PIRSF017209">
    <property type="entry name" value="Memb_At2g17000_prd"/>
    <property type="match status" value="1"/>
</dbReference>
<evidence type="ECO:0000259" key="12">
    <source>
        <dbReference type="Pfam" id="PF00924"/>
    </source>
</evidence>
<proteinExistence type="inferred from homology"/>
<dbReference type="InterPro" id="IPR016688">
    <property type="entry name" value="MscS-like_plants/fungi"/>
</dbReference>
<evidence type="ECO:0000256" key="8">
    <source>
        <dbReference type="ARBA" id="ARBA00023303"/>
    </source>
</evidence>
<feature type="region of interest" description="Disordered" evidence="10">
    <location>
        <begin position="1"/>
        <end position="45"/>
    </location>
</feature>
<feature type="transmembrane region" description="Helical" evidence="11">
    <location>
        <begin position="265"/>
        <end position="283"/>
    </location>
</feature>
<dbReference type="InterPro" id="IPR010920">
    <property type="entry name" value="LSM_dom_sf"/>
</dbReference>
<keyword evidence="3" id="KW-0813">Transport</keyword>
<name>A0A5C7H5H0_9ROSI</name>
<feature type="transmembrane region" description="Helical" evidence="11">
    <location>
        <begin position="295"/>
        <end position="315"/>
    </location>
</feature>
<keyword evidence="5 11" id="KW-1133">Transmembrane helix</keyword>
<dbReference type="Pfam" id="PF00924">
    <property type="entry name" value="MS_channel_2nd"/>
    <property type="match status" value="1"/>
</dbReference>
<dbReference type="OrthoDB" id="544685at2759"/>
<feature type="domain" description="Mechanosensitive ion channel MscS" evidence="12">
    <location>
        <begin position="613"/>
        <end position="670"/>
    </location>
</feature>